<name>A0AB72ZG00_YERPE</name>
<comment type="caution">
    <text evidence="3">The sequence shown here is derived from an EMBL/GenBank/DDBJ whole genome shotgun (WGS) entry which is preliminary data.</text>
</comment>
<accession>A0AB72ZG00</accession>
<organism evidence="3 4">
    <name type="scientific">Yersinia pestis PY-08</name>
    <dbReference type="NCBI Taxonomy" id="992134"/>
    <lineage>
        <taxon>Bacteria</taxon>
        <taxon>Pseudomonadati</taxon>
        <taxon>Pseudomonadota</taxon>
        <taxon>Gammaproteobacteria</taxon>
        <taxon>Enterobacterales</taxon>
        <taxon>Yersiniaceae</taxon>
        <taxon>Yersinia</taxon>
    </lineage>
</organism>
<dbReference type="SUPFAM" id="SSF49373">
    <property type="entry name" value="Invasin/intimin cell-adhesion fragments"/>
    <property type="match status" value="3"/>
</dbReference>
<dbReference type="PANTHER" id="PTHR39576:SF2">
    <property type="entry name" value="ATTACHING AND EFFACING PROTEIN HOMOLOG-RELATED"/>
    <property type="match status" value="1"/>
</dbReference>
<evidence type="ECO:0000313" key="4">
    <source>
        <dbReference type="Proteomes" id="UP000003231"/>
    </source>
</evidence>
<feature type="domain" description="Big-1" evidence="2">
    <location>
        <begin position="93"/>
        <end position="183"/>
    </location>
</feature>
<proteinExistence type="inferred from homology"/>
<dbReference type="InterPro" id="IPR013783">
    <property type="entry name" value="Ig-like_fold"/>
</dbReference>
<dbReference type="InterPro" id="IPR003344">
    <property type="entry name" value="Big_1_dom"/>
</dbReference>
<gene>
    <name evidence="3" type="ORF">YPPY08_4541</name>
</gene>
<dbReference type="PANTHER" id="PTHR39576">
    <property type="entry name" value="ATTACHING AND EFFACING PROTEIN HOMOLOG-RELATED-RELATED"/>
    <property type="match status" value="1"/>
</dbReference>
<reference evidence="3 4" key="1">
    <citation type="submission" date="2012-05" db="EMBL/GenBank/DDBJ databases">
        <title>Genome sequence of Yersinia Pestis PY-08.</title>
        <authorList>
            <person name="Santana-Cruz I."/>
            <person name="Sengamalay N."/>
            <person name="McCracken C."/>
            <person name="Daugherty S.C."/>
            <person name="Maroo A."/>
            <person name="Vara P.G."/>
            <person name="Tallon L.J."/>
            <person name="Sadzewicz L."/>
            <person name="Vinetz J.M."/>
            <person name="Cespedes Zambrano M.J."/>
            <person name="Fraser-Liggett C.M."/>
            <person name="Tettelin H."/>
        </authorList>
    </citation>
    <scope>NUCLEOTIDE SEQUENCE [LARGE SCALE GENOMIC DNA]</scope>
    <source>
        <strain evidence="3 4">PY-08</strain>
    </source>
</reference>
<dbReference type="AlphaFoldDB" id="A0AB72ZG00"/>
<dbReference type="Pfam" id="PF02369">
    <property type="entry name" value="Big_1"/>
    <property type="match status" value="3"/>
</dbReference>
<dbReference type="Proteomes" id="UP000003231">
    <property type="component" value="Unassembled WGS sequence"/>
</dbReference>
<feature type="domain" description="Big-1" evidence="2">
    <location>
        <begin position="1"/>
        <end position="87"/>
    </location>
</feature>
<dbReference type="EMBL" id="AKRT01000499">
    <property type="protein sequence ID" value="EIR12388.1"/>
    <property type="molecule type" value="Genomic_DNA"/>
</dbReference>
<dbReference type="SMART" id="SM00634">
    <property type="entry name" value="BID_1"/>
    <property type="match status" value="3"/>
</dbReference>
<feature type="non-terminal residue" evidence="3">
    <location>
        <position position="1"/>
    </location>
</feature>
<dbReference type="InterPro" id="IPR051715">
    <property type="entry name" value="Intimin-Invasin_domain"/>
</dbReference>
<evidence type="ECO:0000259" key="2">
    <source>
        <dbReference type="PROSITE" id="PS51127"/>
    </source>
</evidence>
<evidence type="ECO:0000313" key="3">
    <source>
        <dbReference type="EMBL" id="EIR12388.1"/>
    </source>
</evidence>
<sequence length="267" mass="25372">TAPVNGAVADGADTNQVDALVQDANGNAITGAAVVFSSANGADIIAPTMNTGVNGVASTLLTHTVAGTSNVVATIDTISANIDTAFVAGAVATITLTAPVNGAVADGADTNQVDALVEDANGNPITGAAVVFSSANGATILSSTMNTGVNGVASTLLTHTVAGTSNVVATVDTVNANIDTTFVAGAVATITLTTPVNGAVADGANSNSVQAVVSDSDGNPVTGAAVVFSSANATAQITTVIGTTGADGIATATLTNTVAGTSNVVAT</sequence>
<protein>
    <submittedName>
        <fullName evidence="3">Bacterial Ig-like domain family protein</fullName>
    </submittedName>
</protein>
<feature type="domain" description="Big-1" evidence="2">
    <location>
        <begin position="189"/>
        <end position="267"/>
    </location>
</feature>
<feature type="non-terminal residue" evidence="3">
    <location>
        <position position="267"/>
    </location>
</feature>
<dbReference type="PROSITE" id="PS51127">
    <property type="entry name" value="BIG1"/>
    <property type="match status" value="3"/>
</dbReference>
<dbReference type="FunFam" id="2.60.40.10:FF:000182">
    <property type="entry name" value="Gamma intimin"/>
    <property type="match status" value="3"/>
</dbReference>
<dbReference type="InterPro" id="IPR008964">
    <property type="entry name" value="Invasin/intimin_cell_adhesion"/>
</dbReference>
<dbReference type="GO" id="GO:0009279">
    <property type="term" value="C:cell outer membrane"/>
    <property type="evidence" value="ECO:0007669"/>
    <property type="project" value="TreeGrafter"/>
</dbReference>
<dbReference type="RefSeq" id="WP_002384534.1">
    <property type="nucleotide sequence ID" value="NZ_AKRT01000499.1"/>
</dbReference>
<dbReference type="Gene3D" id="2.60.40.10">
    <property type="entry name" value="Immunoglobulins"/>
    <property type="match status" value="3"/>
</dbReference>
<evidence type="ECO:0000256" key="1">
    <source>
        <dbReference type="ARBA" id="ARBA00010116"/>
    </source>
</evidence>
<comment type="similarity">
    <text evidence="1">Belongs to the intimin/invasin family.</text>
</comment>